<dbReference type="PANTHER" id="PTHR47587">
    <property type="entry name" value="OS05G0103500 PROTEIN"/>
    <property type="match status" value="1"/>
</dbReference>
<feature type="region of interest" description="Disordered" evidence="2">
    <location>
        <begin position="23"/>
        <end position="56"/>
    </location>
</feature>
<dbReference type="Proteomes" id="UP000017836">
    <property type="component" value="Unassembled WGS sequence"/>
</dbReference>
<keyword evidence="1" id="KW-0175">Coiled coil</keyword>
<evidence type="ECO:0000256" key="2">
    <source>
        <dbReference type="SAM" id="MobiDB-lite"/>
    </source>
</evidence>
<feature type="coiled-coil region" evidence="1">
    <location>
        <begin position="88"/>
        <end position="126"/>
    </location>
</feature>
<dbReference type="AlphaFoldDB" id="U5CRU7"/>
<sequence>MSESFGIQISSNLVNRLIIEDEVKKKPKKAPARNKSRKWPLPLPQQAPNLSHHHDDSTIKMMPPFLPLPLRQLPLEIPSATAANEEEINAIHEVLRESERVLDRLQKQEENLAEQVTLRAKELRDKEFKLPYQKPVPCLREKDACLQCYKEHSKDNPLKCADVVNAFADCARRAREQQQHAV</sequence>
<keyword evidence="4" id="KW-1185">Reference proteome</keyword>
<proteinExistence type="predicted"/>
<name>U5CRU7_AMBTC</name>
<organism evidence="3 4">
    <name type="scientific">Amborella trichopoda</name>
    <dbReference type="NCBI Taxonomy" id="13333"/>
    <lineage>
        <taxon>Eukaryota</taxon>
        <taxon>Viridiplantae</taxon>
        <taxon>Streptophyta</taxon>
        <taxon>Embryophyta</taxon>
        <taxon>Tracheophyta</taxon>
        <taxon>Spermatophyta</taxon>
        <taxon>Magnoliopsida</taxon>
        <taxon>Amborellales</taxon>
        <taxon>Amborellaceae</taxon>
        <taxon>Amborella</taxon>
    </lineage>
</organism>
<dbReference type="PANTHER" id="PTHR47587:SF2">
    <property type="entry name" value="OS05G0103500 PROTEIN"/>
    <property type="match status" value="1"/>
</dbReference>
<reference evidence="4" key="1">
    <citation type="journal article" date="2013" name="Science">
        <title>The Amborella genome and the evolution of flowering plants.</title>
        <authorList>
            <consortium name="Amborella Genome Project"/>
        </authorList>
    </citation>
    <scope>NUCLEOTIDE SEQUENCE [LARGE SCALE GENOMIC DNA]</scope>
</reference>
<dbReference type="EMBL" id="KI392493">
    <property type="protein sequence ID" value="ERN15951.1"/>
    <property type="molecule type" value="Genomic_DNA"/>
</dbReference>
<accession>U5CRU7</accession>
<dbReference type="eggNOG" id="ENOG502S01R">
    <property type="taxonomic scope" value="Eukaryota"/>
</dbReference>
<dbReference type="KEGG" id="atr:18444249"/>
<dbReference type="OMA" id="MECYKEN"/>
<evidence type="ECO:0000313" key="3">
    <source>
        <dbReference type="EMBL" id="ERN15951.1"/>
    </source>
</evidence>
<gene>
    <name evidence="3" type="ORF">AMTR_s00175p00029860</name>
</gene>
<feature type="compositionally biased region" description="Basic residues" evidence="2">
    <location>
        <begin position="25"/>
        <end position="38"/>
    </location>
</feature>
<dbReference type="HOGENOM" id="CLU_095137_0_0_1"/>
<dbReference type="OrthoDB" id="70030at2759"/>
<evidence type="ECO:0000313" key="4">
    <source>
        <dbReference type="Proteomes" id="UP000017836"/>
    </source>
</evidence>
<evidence type="ECO:0000256" key="1">
    <source>
        <dbReference type="SAM" id="Coils"/>
    </source>
</evidence>
<dbReference type="Gramene" id="ERN15951">
    <property type="protein sequence ID" value="ERN15951"/>
    <property type="gene ID" value="AMTR_s00175p00029860"/>
</dbReference>
<protein>
    <submittedName>
        <fullName evidence="3">Uncharacterized protein</fullName>
    </submittedName>
</protein>